<dbReference type="PIRSF" id="PIRSF002741">
    <property type="entry name" value="MppA"/>
    <property type="match status" value="1"/>
</dbReference>
<evidence type="ECO:0000313" key="3">
    <source>
        <dbReference type="EMBL" id="SUY47934.1"/>
    </source>
</evidence>
<evidence type="ECO:0000313" key="4">
    <source>
        <dbReference type="Proteomes" id="UP000254664"/>
    </source>
</evidence>
<sequence>MKRNKLLTTVAGVATLAITLTACGSKAPEQGGDTKKLDGDLTNKATEVIKAEDASKNPDAAKNRKDTIVIGIDAPDGIFNPAYHESQYDRYVADSMFAYISYVKHDGTLEDGLGVIKPSEDGLSYTITLKDGVKWSDGTPITTDDLEFSFFVRADKAYDGPSDISALKIKGLNAYHDGTSDKIEGIEKVDAKTLKVTLEEVNASAIYDIGNFQPLPKAFYGQHYKQGEGDKLQAVHRTPELFSGPYKLKEYKEGQSVILEANENFFQGKAKIPNLIYKVTNKNTAMQLLETGEVDINALTVSTENVSQIKSKGFLDQHIYPTNGYGYMAFNHRKEALKDVKVRQAIAHALNREAIVQNVYKGYANVINIPQSKVSWAYTDDVDKYEFDKEKANSLLDEAGWKKGSDGIREKDGNKLSIKFLASTPNEVNDAILAIAKGDFKEVGIEFLPEQMDFNTVRAKVKQKDGDYDMYFMAWGLTPDPDPTTIFKTGGSQNEIGYSNAKVDELISKGLKATKQEDRKVIYQDMYKELNKDLPYIFVYQRRDMWVVNSRIKNVDVSPYRDFTIDLGKYEIEQ</sequence>
<dbReference type="RefSeq" id="WP_115641810.1">
    <property type="nucleotide sequence ID" value="NZ_UFWZ01000001.1"/>
</dbReference>
<dbReference type="GO" id="GO:1904680">
    <property type="term" value="F:peptide transmembrane transporter activity"/>
    <property type="evidence" value="ECO:0007669"/>
    <property type="project" value="TreeGrafter"/>
</dbReference>
<evidence type="ECO:0000259" key="2">
    <source>
        <dbReference type="Pfam" id="PF00496"/>
    </source>
</evidence>
<dbReference type="GO" id="GO:0042597">
    <property type="term" value="C:periplasmic space"/>
    <property type="evidence" value="ECO:0007669"/>
    <property type="project" value="UniProtKB-ARBA"/>
</dbReference>
<dbReference type="InterPro" id="IPR000914">
    <property type="entry name" value="SBP_5_dom"/>
</dbReference>
<feature type="domain" description="Solute-binding protein family 5" evidence="2">
    <location>
        <begin position="117"/>
        <end position="489"/>
    </location>
</feature>
<dbReference type="AlphaFoldDB" id="A0A381J9M1"/>
<name>A0A381J9M1_9CLOT</name>
<protein>
    <submittedName>
        <fullName evidence="3">Dipeptide ABC transporter periplasmic protein</fullName>
    </submittedName>
</protein>
<organism evidence="3 4">
    <name type="scientific">Clostridium putrefaciens</name>
    <dbReference type="NCBI Taxonomy" id="99675"/>
    <lineage>
        <taxon>Bacteria</taxon>
        <taxon>Bacillati</taxon>
        <taxon>Bacillota</taxon>
        <taxon>Clostridia</taxon>
        <taxon>Eubacteriales</taxon>
        <taxon>Clostridiaceae</taxon>
        <taxon>Clostridium</taxon>
    </lineage>
</organism>
<feature type="chain" id="PRO_5038632536" evidence="1">
    <location>
        <begin position="23"/>
        <end position="574"/>
    </location>
</feature>
<keyword evidence="4" id="KW-1185">Reference proteome</keyword>
<evidence type="ECO:0000256" key="1">
    <source>
        <dbReference type="SAM" id="SignalP"/>
    </source>
</evidence>
<dbReference type="Gene3D" id="3.90.76.10">
    <property type="entry name" value="Dipeptide-binding Protein, Domain 1"/>
    <property type="match status" value="1"/>
</dbReference>
<feature type="signal peptide" evidence="1">
    <location>
        <begin position="1"/>
        <end position="22"/>
    </location>
</feature>
<dbReference type="PROSITE" id="PS51257">
    <property type="entry name" value="PROKAR_LIPOPROTEIN"/>
    <property type="match status" value="1"/>
</dbReference>
<gene>
    <name evidence="3" type="primary">appA_5</name>
    <name evidence="3" type="ORF">NCTC9836_02305</name>
</gene>
<dbReference type="InterPro" id="IPR030678">
    <property type="entry name" value="Peptide/Ni-bd"/>
</dbReference>
<dbReference type="PANTHER" id="PTHR30290">
    <property type="entry name" value="PERIPLASMIC BINDING COMPONENT OF ABC TRANSPORTER"/>
    <property type="match status" value="1"/>
</dbReference>
<dbReference type="OrthoDB" id="9772924at2"/>
<dbReference type="GO" id="GO:0043190">
    <property type="term" value="C:ATP-binding cassette (ABC) transporter complex"/>
    <property type="evidence" value="ECO:0007669"/>
    <property type="project" value="InterPro"/>
</dbReference>
<keyword evidence="1" id="KW-0732">Signal</keyword>
<accession>A0A381J9M1</accession>
<dbReference type="Gene3D" id="3.40.190.10">
    <property type="entry name" value="Periplasmic binding protein-like II"/>
    <property type="match status" value="1"/>
</dbReference>
<dbReference type="Gene3D" id="3.10.105.10">
    <property type="entry name" value="Dipeptide-binding Protein, Domain 3"/>
    <property type="match status" value="1"/>
</dbReference>
<dbReference type="Proteomes" id="UP000254664">
    <property type="component" value="Unassembled WGS sequence"/>
</dbReference>
<dbReference type="Pfam" id="PF00496">
    <property type="entry name" value="SBP_bac_5"/>
    <property type="match status" value="1"/>
</dbReference>
<dbReference type="GO" id="GO:0015833">
    <property type="term" value="P:peptide transport"/>
    <property type="evidence" value="ECO:0007669"/>
    <property type="project" value="TreeGrafter"/>
</dbReference>
<dbReference type="PANTHER" id="PTHR30290:SF81">
    <property type="entry name" value="OLIGOPEPTIDE-BINDING PROTEIN OPPA"/>
    <property type="match status" value="1"/>
</dbReference>
<proteinExistence type="predicted"/>
<dbReference type="EMBL" id="UFWZ01000001">
    <property type="protein sequence ID" value="SUY47934.1"/>
    <property type="molecule type" value="Genomic_DNA"/>
</dbReference>
<reference evidence="3 4" key="1">
    <citation type="submission" date="2018-06" db="EMBL/GenBank/DDBJ databases">
        <authorList>
            <consortium name="Pathogen Informatics"/>
            <person name="Doyle S."/>
        </authorList>
    </citation>
    <scope>NUCLEOTIDE SEQUENCE [LARGE SCALE GENOMIC DNA]</scope>
    <source>
        <strain evidence="3 4">NCTC9836</strain>
    </source>
</reference>
<dbReference type="InterPro" id="IPR039424">
    <property type="entry name" value="SBP_5"/>
</dbReference>
<dbReference type="SUPFAM" id="SSF53850">
    <property type="entry name" value="Periplasmic binding protein-like II"/>
    <property type="match status" value="1"/>
</dbReference>